<dbReference type="GO" id="GO:0000155">
    <property type="term" value="F:phosphorelay sensor kinase activity"/>
    <property type="evidence" value="ECO:0007669"/>
    <property type="project" value="InterPro"/>
</dbReference>
<dbReference type="PANTHER" id="PTHR43047">
    <property type="entry name" value="TWO-COMPONENT HISTIDINE PROTEIN KINASE"/>
    <property type="match status" value="1"/>
</dbReference>
<dbReference type="FunFam" id="3.30.565.10:FF:000023">
    <property type="entry name" value="PAS domain-containing sensor histidine kinase"/>
    <property type="match status" value="1"/>
</dbReference>
<dbReference type="InterPro" id="IPR003594">
    <property type="entry name" value="HATPase_dom"/>
</dbReference>
<gene>
    <name evidence="14" type="ORF">IPV69_23325</name>
</gene>
<dbReference type="RefSeq" id="WP_206292137.1">
    <property type="nucleotide sequence ID" value="NZ_CP063458.1"/>
</dbReference>
<comment type="subcellular location">
    <subcellularLocation>
        <location evidence="2">Cell membrane</location>
    </subcellularLocation>
</comment>
<proteinExistence type="predicted"/>
<evidence type="ECO:0000256" key="2">
    <source>
        <dbReference type="ARBA" id="ARBA00004236"/>
    </source>
</evidence>
<keyword evidence="7" id="KW-0547">Nucleotide-binding</keyword>
<evidence type="ECO:0000256" key="4">
    <source>
        <dbReference type="ARBA" id="ARBA00022475"/>
    </source>
</evidence>
<keyword evidence="12" id="KW-1133">Transmembrane helix</keyword>
<dbReference type="Pfam" id="PF02518">
    <property type="entry name" value="HATPase_c"/>
    <property type="match status" value="1"/>
</dbReference>
<evidence type="ECO:0000256" key="10">
    <source>
        <dbReference type="ARBA" id="ARBA00023012"/>
    </source>
</evidence>
<dbReference type="InterPro" id="IPR003661">
    <property type="entry name" value="HisK_dim/P_dom"/>
</dbReference>
<evidence type="ECO:0000256" key="6">
    <source>
        <dbReference type="ARBA" id="ARBA00022679"/>
    </source>
</evidence>
<dbReference type="SMART" id="SM00388">
    <property type="entry name" value="HisKA"/>
    <property type="match status" value="1"/>
</dbReference>
<dbReference type="CDD" id="cd00082">
    <property type="entry name" value="HisKA"/>
    <property type="match status" value="1"/>
</dbReference>
<feature type="transmembrane region" description="Helical" evidence="12">
    <location>
        <begin position="40"/>
        <end position="60"/>
    </location>
</feature>
<keyword evidence="5" id="KW-0597">Phosphoprotein</keyword>
<sequence>MDTPHANHAQGAGTALGPLLDWFSGNGAYHNLVHCMGHDYLWIGITITLDVAVAAGYLLIAKHWWNNERTLPDIPARRALASMRNIFLFCGICGYLFIPVKMIWPAWRLYDMVMLALVYFTWRYAWSATNLKVIYAELGKGTKLAEELEATKEQSERKTFFLNAVSHDLRTPLNGLVLQASLAGVSAETGDHEGLKQALATMKASARTAGELLDSLLDYARMEMATETPHTDRVGLAQLIRQVCDANQPAAAAAKLTLRARCPEDLVLLTDRAKLERILGNLIGNALKFTPTGGVRVEVVSTKSAVEIHVIDTGIGITMTDRAKLFDEFFQVSNHERDRRKGFGLGLAIARRLARQLGGDITVDSAPGQGSRFSLALPGVCDVGAAGDAAEPERAAIITAAE</sequence>
<dbReference type="GO" id="GO:0005524">
    <property type="term" value="F:ATP binding"/>
    <property type="evidence" value="ECO:0007669"/>
    <property type="project" value="UniProtKB-KW"/>
</dbReference>
<dbReference type="PROSITE" id="PS50109">
    <property type="entry name" value="HIS_KIN"/>
    <property type="match status" value="1"/>
</dbReference>
<keyword evidence="11 12" id="KW-0472">Membrane</keyword>
<dbReference type="InterPro" id="IPR004358">
    <property type="entry name" value="Sig_transdc_His_kin-like_C"/>
</dbReference>
<dbReference type="GO" id="GO:0005886">
    <property type="term" value="C:plasma membrane"/>
    <property type="evidence" value="ECO:0007669"/>
    <property type="project" value="UniProtKB-SubCell"/>
</dbReference>
<keyword evidence="9" id="KW-0067">ATP-binding</keyword>
<comment type="catalytic activity">
    <reaction evidence="1">
        <text>ATP + protein L-histidine = ADP + protein N-phospho-L-histidine.</text>
        <dbReference type="EC" id="2.7.13.3"/>
    </reaction>
</comment>
<keyword evidence="15" id="KW-1185">Reference proteome</keyword>
<evidence type="ECO:0000256" key="7">
    <source>
        <dbReference type="ARBA" id="ARBA00022741"/>
    </source>
</evidence>
<evidence type="ECO:0000256" key="3">
    <source>
        <dbReference type="ARBA" id="ARBA00012438"/>
    </source>
</evidence>
<dbReference type="CDD" id="cd16922">
    <property type="entry name" value="HATPase_EvgS-ArcB-TorS-like"/>
    <property type="match status" value="1"/>
</dbReference>
<keyword evidence="10" id="KW-0902">Two-component regulatory system</keyword>
<evidence type="ECO:0000313" key="15">
    <source>
        <dbReference type="Proteomes" id="UP000593765"/>
    </source>
</evidence>
<name>A0A7M2WUB9_9BACT</name>
<feature type="transmembrane region" description="Helical" evidence="12">
    <location>
        <begin position="81"/>
        <end position="98"/>
    </location>
</feature>
<reference evidence="14 15" key="1">
    <citation type="submission" date="2020-10" db="EMBL/GenBank/DDBJ databases">
        <title>Wide distribution of Phycisphaera-like planctomycetes from WD2101 soil group in peatlands and genome analysis of the first cultivated representative.</title>
        <authorList>
            <person name="Dedysh S.N."/>
            <person name="Beletsky A.V."/>
            <person name="Ivanova A."/>
            <person name="Kulichevskaya I.S."/>
            <person name="Suzina N.E."/>
            <person name="Philippov D.A."/>
            <person name="Rakitin A.L."/>
            <person name="Mardanov A.V."/>
            <person name="Ravin N.V."/>
        </authorList>
    </citation>
    <scope>NUCLEOTIDE SEQUENCE [LARGE SCALE GENOMIC DNA]</scope>
    <source>
        <strain evidence="14 15">M1803</strain>
    </source>
</reference>
<dbReference type="InterPro" id="IPR005467">
    <property type="entry name" value="His_kinase_dom"/>
</dbReference>
<organism evidence="14 15">
    <name type="scientific">Humisphaera borealis</name>
    <dbReference type="NCBI Taxonomy" id="2807512"/>
    <lineage>
        <taxon>Bacteria</taxon>
        <taxon>Pseudomonadati</taxon>
        <taxon>Planctomycetota</taxon>
        <taxon>Phycisphaerae</taxon>
        <taxon>Tepidisphaerales</taxon>
        <taxon>Tepidisphaeraceae</taxon>
        <taxon>Humisphaera</taxon>
    </lineage>
</organism>
<evidence type="ECO:0000256" key="12">
    <source>
        <dbReference type="SAM" id="Phobius"/>
    </source>
</evidence>
<feature type="domain" description="Histidine kinase" evidence="13">
    <location>
        <begin position="164"/>
        <end position="381"/>
    </location>
</feature>
<dbReference type="Proteomes" id="UP000593765">
    <property type="component" value="Chromosome"/>
</dbReference>
<evidence type="ECO:0000256" key="1">
    <source>
        <dbReference type="ARBA" id="ARBA00000085"/>
    </source>
</evidence>
<accession>A0A7M2WUB9</accession>
<dbReference type="EMBL" id="CP063458">
    <property type="protein sequence ID" value="QOV89117.1"/>
    <property type="molecule type" value="Genomic_DNA"/>
</dbReference>
<dbReference type="InterPro" id="IPR036890">
    <property type="entry name" value="HATPase_C_sf"/>
</dbReference>
<dbReference type="InterPro" id="IPR036097">
    <property type="entry name" value="HisK_dim/P_sf"/>
</dbReference>
<dbReference type="SUPFAM" id="SSF55874">
    <property type="entry name" value="ATPase domain of HSP90 chaperone/DNA topoisomerase II/histidine kinase"/>
    <property type="match status" value="1"/>
</dbReference>
<dbReference type="Gene3D" id="1.10.287.130">
    <property type="match status" value="1"/>
</dbReference>
<evidence type="ECO:0000313" key="14">
    <source>
        <dbReference type="EMBL" id="QOV89117.1"/>
    </source>
</evidence>
<keyword evidence="4" id="KW-1003">Cell membrane</keyword>
<evidence type="ECO:0000256" key="9">
    <source>
        <dbReference type="ARBA" id="ARBA00022840"/>
    </source>
</evidence>
<dbReference type="PRINTS" id="PR00344">
    <property type="entry name" value="BCTRLSENSOR"/>
</dbReference>
<dbReference type="SMART" id="SM00387">
    <property type="entry name" value="HATPase_c"/>
    <property type="match status" value="1"/>
</dbReference>
<dbReference type="Gene3D" id="3.30.565.10">
    <property type="entry name" value="Histidine kinase-like ATPase, C-terminal domain"/>
    <property type="match status" value="1"/>
</dbReference>
<dbReference type="KEGG" id="hbs:IPV69_23325"/>
<dbReference type="SUPFAM" id="SSF47384">
    <property type="entry name" value="Homodimeric domain of signal transducing histidine kinase"/>
    <property type="match status" value="1"/>
</dbReference>
<dbReference type="AlphaFoldDB" id="A0A7M2WUB9"/>
<dbReference type="Pfam" id="PF00512">
    <property type="entry name" value="HisKA"/>
    <property type="match status" value="1"/>
</dbReference>
<evidence type="ECO:0000256" key="8">
    <source>
        <dbReference type="ARBA" id="ARBA00022777"/>
    </source>
</evidence>
<keyword evidence="12" id="KW-0812">Transmembrane</keyword>
<keyword evidence="8 14" id="KW-0418">Kinase</keyword>
<evidence type="ECO:0000256" key="5">
    <source>
        <dbReference type="ARBA" id="ARBA00022553"/>
    </source>
</evidence>
<keyword evidence="6" id="KW-0808">Transferase</keyword>
<dbReference type="EC" id="2.7.13.3" evidence="3"/>
<protein>
    <recommendedName>
        <fullName evidence="3">histidine kinase</fullName>
        <ecNumber evidence="3">2.7.13.3</ecNumber>
    </recommendedName>
</protein>
<evidence type="ECO:0000259" key="13">
    <source>
        <dbReference type="PROSITE" id="PS50109"/>
    </source>
</evidence>
<evidence type="ECO:0000256" key="11">
    <source>
        <dbReference type="ARBA" id="ARBA00023136"/>
    </source>
</evidence>